<keyword evidence="2" id="KW-1133">Transmembrane helix</keyword>
<feature type="signal peptide" evidence="3">
    <location>
        <begin position="1"/>
        <end position="24"/>
    </location>
</feature>
<feature type="transmembrane region" description="Helical" evidence="2">
    <location>
        <begin position="283"/>
        <end position="301"/>
    </location>
</feature>
<proteinExistence type="predicted"/>
<evidence type="ECO:0000256" key="1">
    <source>
        <dbReference type="SAM" id="MobiDB-lite"/>
    </source>
</evidence>
<name>A0A8H6FCZ6_9LECA</name>
<dbReference type="EMBL" id="JACCJB010000010">
    <property type="protein sequence ID" value="KAF6223521.1"/>
    <property type="molecule type" value="Genomic_DNA"/>
</dbReference>
<gene>
    <name evidence="4" type="ORF">HO133_000364</name>
</gene>
<evidence type="ECO:0000256" key="3">
    <source>
        <dbReference type="SAM" id="SignalP"/>
    </source>
</evidence>
<keyword evidence="3" id="KW-0732">Signal</keyword>
<dbReference type="Proteomes" id="UP000593566">
    <property type="component" value="Unassembled WGS sequence"/>
</dbReference>
<dbReference type="AlphaFoldDB" id="A0A8H6FCZ6"/>
<feature type="transmembrane region" description="Helical" evidence="2">
    <location>
        <begin position="63"/>
        <end position="81"/>
    </location>
</feature>
<feature type="transmembrane region" description="Helical" evidence="2">
    <location>
        <begin position="101"/>
        <end position="122"/>
    </location>
</feature>
<feature type="transmembrane region" description="Helical" evidence="2">
    <location>
        <begin position="308"/>
        <end position="328"/>
    </location>
</feature>
<keyword evidence="5" id="KW-1185">Reference proteome</keyword>
<dbReference type="GeneID" id="59328783"/>
<evidence type="ECO:0000313" key="4">
    <source>
        <dbReference type="EMBL" id="KAF6223521.1"/>
    </source>
</evidence>
<keyword evidence="2" id="KW-0472">Membrane</keyword>
<feature type="transmembrane region" description="Helical" evidence="2">
    <location>
        <begin position="209"/>
        <end position="235"/>
    </location>
</feature>
<feature type="transmembrane region" description="Helical" evidence="2">
    <location>
        <begin position="174"/>
        <end position="197"/>
    </location>
</feature>
<keyword evidence="2" id="KW-0812">Transmembrane</keyword>
<sequence length="357" mass="39267">MSTRVNLAILLVSTAVYLGQLAHALPSPLGMNPFNMKQANTKLILQGTRDGYDYSHRTPVQGHVIYSMISLIGLCMVSGMLTTRVKTLEIGNFKQLNSIRVLVLAIYSCTLAFIFSAGLLINAWDFTTEGRCRAAIDLCLVFYVGSKVCLYLFLVERAHQLVATKLPRLRDPIYLLGIAIVIFGFGVLAVFAFIHPVTSLSHIDGKCRIGLPLVITIPLLSYDIIINFALTFVFVMRGARLVKIRNFRHALHCIAMALPFRKVPGLRDPVIACEFFMGRSGLGASAIILPTIANLVILFALNGHENGWLCFTICTIDITWSASIIHWLTSTKDDLGAGPTRAPAAVGQGEGEYHEMR</sequence>
<protein>
    <submittedName>
        <fullName evidence="4">Uncharacterized protein</fullName>
    </submittedName>
</protein>
<feature type="region of interest" description="Disordered" evidence="1">
    <location>
        <begin position="338"/>
        <end position="357"/>
    </location>
</feature>
<dbReference type="PANTHER" id="PTHR38848">
    <property type="entry name" value="G-PROTEIN COUPLED RECEPTORS FAMILY 3 PROFILE DOMAIN-CONTAINING PROTEIN"/>
    <property type="match status" value="1"/>
</dbReference>
<evidence type="ECO:0000256" key="2">
    <source>
        <dbReference type="SAM" id="Phobius"/>
    </source>
</evidence>
<evidence type="ECO:0000313" key="5">
    <source>
        <dbReference type="Proteomes" id="UP000593566"/>
    </source>
</evidence>
<reference evidence="4 5" key="1">
    <citation type="journal article" date="2020" name="Genomics">
        <title>Complete, high-quality genomes from long-read metagenomic sequencing of two wolf lichen thalli reveals enigmatic genome architecture.</title>
        <authorList>
            <person name="McKenzie S.K."/>
            <person name="Walston R.F."/>
            <person name="Allen J.L."/>
        </authorList>
    </citation>
    <scope>NUCLEOTIDE SEQUENCE [LARGE SCALE GENOMIC DNA]</scope>
    <source>
        <strain evidence="4">WasteWater1</strain>
    </source>
</reference>
<dbReference type="RefSeq" id="XP_037152738.1">
    <property type="nucleotide sequence ID" value="XM_037291303.1"/>
</dbReference>
<feature type="transmembrane region" description="Helical" evidence="2">
    <location>
        <begin position="134"/>
        <end position="154"/>
    </location>
</feature>
<dbReference type="PANTHER" id="PTHR38848:SF3">
    <property type="entry name" value="G-PROTEIN COUPLED RECEPTORS FAMILY 3 PROFILE DOMAIN-CONTAINING PROTEIN"/>
    <property type="match status" value="1"/>
</dbReference>
<accession>A0A8H6FCZ6</accession>
<feature type="chain" id="PRO_5034121431" evidence="3">
    <location>
        <begin position="25"/>
        <end position="357"/>
    </location>
</feature>
<comment type="caution">
    <text evidence="4">The sequence shown here is derived from an EMBL/GenBank/DDBJ whole genome shotgun (WGS) entry which is preliminary data.</text>
</comment>
<organism evidence="4 5">
    <name type="scientific">Letharia lupina</name>
    <dbReference type="NCBI Taxonomy" id="560253"/>
    <lineage>
        <taxon>Eukaryota</taxon>
        <taxon>Fungi</taxon>
        <taxon>Dikarya</taxon>
        <taxon>Ascomycota</taxon>
        <taxon>Pezizomycotina</taxon>
        <taxon>Lecanoromycetes</taxon>
        <taxon>OSLEUM clade</taxon>
        <taxon>Lecanoromycetidae</taxon>
        <taxon>Lecanorales</taxon>
        <taxon>Lecanorineae</taxon>
        <taxon>Parmeliaceae</taxon>
        <taxon>Letharia</taxon>
    </lineage>
</organism>